<organism evidence="2 4">
    <name type="scientific">Micromonospora inyonensis</name>
    <dbReference type="NCBI Taxonomy" id="47866"/>
    <lineage>
        <taxon>Bacteria</taxon>
        <taxon>Bacillati</taxon>
        <taxon>Actinomycetota</taxon>
        <taxon>Actinomycetes</taxon>
        <taxon>Micromonosporales</taxon>
        <taxon>Micromonosporaceae</taxon>
        <taxon>Micromonospora</taxon>
    </lineage>
</organism>
<evidence type="ECO:0000256" key="1">
    <source>
        <dbReference type="SAM" id="Coils"/>
    </source>
</evidence>
<dbReference type="EMBL" id="FMHU01000002">
    <property type="protein sequence ID" value="SCL21750.1"/>
    <property type="molecule type" value="Genomic_DNA"/>
</dbReference>
<reference evidence="4" key="1">
    <citation type="submission" date="2016-06" db="EMBL/GenBank/DDBJ databases">
        <authorList>
            <person name="Varghese N."/>
        </authorList>
    </citation>
    <scope>NUCLEOTIDE SEQUENCE [LARGE SCALE GENOMIC DNA]</scope>
    <source>
        <strain evidence="4">DSM 46123</strain>
    </source>
</reference>
<proteinExistence type="predicted"/>
<evidence type="ECO:0000313" key="3">
    <source>
        <dbReference type="EMBL" id="SCL21750.1"/>
    </source>
</evidence>
<dbReference type="STRING" id="47866.GA0074694_3062"/>
<feature type="coiled-coil region" evidence="1">
    <location>
        <begin position="80"/>
        <end position="107"/>
    </location>
</feature>
<accession>A0A1C6RWB2</accession>
<dbReference type="RefSeq" id="WP_141714143.1">
    <property type="nucleotide sequence ID" value="NZ_FMHU01000002.1"/>
</dbReference>
<dbReference type="AlphaFoldDB" id="A0A1C6RWB2"/>
<evidence type="ECO:0000313" key="2">
    <source>
        <dbReference type="EMBL" id="SCL21531.1"/>
    </source>
</evidence>
<reference evidence="2" key="2">
    <citation type="submission" date="2016-06" db="EMBL/GenBank/DDBJ databases">
        <authorList>
            <person name="Kjaerup R.B."/>
            <person name="Dalgaard T.S."/>
            <person name="Juul-Madsen H.R."/>
        </authorList>
    </citation>
    <scope>NUCLEOTIDE SEQUENCE [LARGE SCALE GENOMIC DNA]</scope>
    <source>
        <strain evidence="2">DSM 46123</strain>
    </source>
</reference>
<keyword evidence="4" id="KW-1185">Reference proteome</keyword>
<sequence>MTSIDDLARAIQDRHDIDTLAAALESVAVMVDQIADDPDLWDADTRTLTPSGVEVVSQAIAESYMVGAVATSAQILLSDIDDTAAEIAKLEEGHAELVARRDELIRAALRTELPRADIANAARVKPARLYQIRDGRR</sequence>
<keyword evidence="1" id="KW-0175">Coiled coil</keyword>
<dbReference type="Proteomes" id="UP000198906">
    <property type="component" value="Unassembled WGS sequence"/>
</dbReference>
<gene>
    <name evidence="2" type="ORF">GA0074694_3062</name>
    <name evidence="3" type="ORF">GA0074694_3134</name>
</gene>
<dbReference type="EMBL" id="FMHU01000002">
    <property type="protein sequence ID" value="SCL21531.1"/>
    <property type="molecule type" value="Genomic_DNA"/>
</dbReference>
<name>A0A1C6RWB2_9ACTN</name>
<evidence type="ECO:0000313" key="4">
    <source>
        <dbReference type="Proteomes" id="UP000198906"/>
    </source>
</evidence>
<protein>
    <submittedName>
        <fullName evidence="2">Uncharacterized protein</fullName>
    </submittedName>
</protein>